<reference evidence="2 3" key="1">
    <citation type="journal article" date="2018" name="BMC Genomics">
        <title>Genomic comparison of Trypanosoma conorhini and Trypanosoma rangeli to Trypanosoma cruzi strains of high and low virulence.</title>
        <authorList>
            <person name="Bradwell K.R."/>
            <person name="Koparde V.N."/>
            <person name="Matveyev A.V."/>
            <person name="Serrano M.G."/>
            <person name="Alves J.M."/>
            <person name="Parikh H."/>
            <person name="Huang B."/>
            <person name="Lee V."/>
            <person name="Espinosa-Alvarez O."/>
            <person name="Ortiz P.A."/>
            <person name="Costa-Martins A.G."/>
            <person name="Teixeira M.M."/>
            <person name="Buck G.A."/>
        </authorList>
    </citation>
    <scope>NUCLEOTIDE SEQUENCE [LARGE SCALE GENOMIC DNA]</scope>
    <source>
        <strain evidence="2 3">025E</strain>
    </source>
</reference>
<dbReference type="AlphaFoldDB" id="A0A3R7LEZ5"/>
<dbReference type="Proteomes" id="UP000284403">
    <property type="component" value="Unassembled WGS sequence"/>
</dbReference>
<feature type="region of interest" description="Disordered" evidence="1">
    <location>
        <begin position="708"/>
        <end position="728"/>
    </location>
</feature>
<dbReference type="OrthoDB" id="251628at2759"/>
<dbReference type="GeneID" id="40314266"/>
<sequence length="813" mass="88182">MADGHATYLSFAVTDCAPVDGDCVHSPDSVAWSPHNVLLVATHWALYLHINDIIASEVVLRPRYQPRDDASSAMCIAGAKWALDLVPEDAYPATCRLCVRTTRDLFIYRVIRFGTRRLRVSHGVCFIPKAASLGSVDDATGADKKGRKRARSSLGNPVKLDAVAAEHSGSDQVQLSAAAGWCVVSYEWFPLDLLVVVTLGGVYLLNFGGDDSDEASLQLRLFPPPAFRFAGGPLASLLPSCAARVLGCSGNDNRLVVACPCWLRVFAVSTTLVQLTHYVEVPSLHGIPTAVCSMMTGAMRPTLRVLVSAPMCVCEGSLVVGALDEAHGAGDALQVEWSTLGSWTAEGDLGDEIAVRRFIAVPLTAFAPLDARTAADTQRTGVTATDGCGKPYLVLGLCQRRLLGFVGRRCVELLRCMRMDGSVYPRDVALEISGATIHPSCNLAVLGIRLGMRRYPPFQLMPVAVNTEGGFLLRLMQLQEGFASLSDGGHNAAPTSPAAAQATTTALPGNVLQALWNRQQSTSYFVWEELLPGTGVGAAIAESRQREAKRASEASMVKEEVKGEGSGSSTASDYRVMGALRWGYLEQRQKYGLELFLRFPEANAAWRQSLLRIWRRGEGEAALMELVLANALRRMAEEVHYAGLTRRTSATATLEAEHASHLPFLAAVQFGRLYQQRCGRGEAWVYNGAFAGQLGSFIDVVEEQWRQQQQRQQRKAQHPAPRSSPPRFPCSVCGKEEQTLLTMSLSSNLPVERSVKGEAHDCATGFHLTVFSGSTFTPLSFVKQDEVLSRCLACGLYDYVTGPLCCVCEGLMM</sequence>
<evidence type="ECO:0000313" key="3">
    <source>
        <dbReference type="Proteomes" id="UP000284403"/>
    </source>
</evidence>
<gene>
    <name evidence="2" type="ORF">Tco025E_00655</name>
</gene>
<evidence type="ECO:0000256" key="1">
    <source>
        <dbReference type="SAM" id="MobiDB-lite"/>
    </source>
</evidence>
<organism evidence="2 3">
    <name type="scientific">Trypanosoma conorhini</name>
    <dbReference type="NCBI Taxonomy" id="83891"/>
    <lineage>
        <taxon>Eukaryota</taxon>
        <taxon>Discoba</taxon>
        <taxon>Euglenozoa</taxon>
        <taxon>Kinetoplastea</taxon>
        <taxon>Metakinetoplastina</taxon>
        <taxon>Trypanosomatida</taxon>
        <taxon>Trypanosomatidae</taxon>
        <taxon>Trypanosoma</taxon>
    </lineage>
</organism>
<name>A0A3R7LEZ5_9TRYP</name>
<accession>A0A3R7LEZ5</accession>
<feature type="region of interest" description="Disordered" evidence="1">
    <location>
        <begin position="549"/>
        <end position="568"/>
    </location>
</feature>
<proteinExistence type="predicted"/>
<evidence type="ECO:0000313" key="2">
    <source>
        <dbReference type="EMBL" id="RNF27101.1"/>
    </source>
</evidence>
<comment type="caution">
    <text evidence="2">The sequence shown here is derived from an EMBL/GenBank/DDBJ whole genome shotgun (WGS) entry which is preliminary data.</text>
</comment>
<dbReference type="EMBL" id="MKKU01000016">
    <property type="protein sequence ID" value="RNF27101.1"/>
    <property type="molecule type" value="Genomic_DNA"/>
</dbReference>
<keyword evidence="3" id="KW-1185">Reference proteome</keyword>
<feature type="compositionally biased region" description="Basic and acidic residues" evidence="1">
    <location>
        <begin position="549"/>
        <end position="563"/>
    </location>
</feature>
<dbReference type="RefSeq" id="XP_029232307.1">
    <property type="nucleotide sequence ID" value="XM_029367595.1"/>
</dbReference>
<protein>
    <submittedName>
        <fullName evidence="2">Uncharacterized protein</fullName>
    </submittedName>
</protein>